<dbReference type="PANTHER" id="PTHR12459">
    <property type="entry name" value="TRANSMEMBRANE PROTEIN 135-RELATED"/>
    <property type="match status" value="1"/>
</dbReference>
<feature type="transmembrane region" description="Helical" evidence="8">
    <location>
        <begin position="86"/>
        <end position="106"/>
    </location>
</feature>
<evidence type="ECO:0000313" key="10">
    <source>
        <dbReference type="EMBL" id="CAB3267038.1"/>
    </source>
</evidence>
<dbReference type="InterPro" id="IPR026749">
    <property type="entry name" value="Tmem135"/>
</dbReference>
<evidence type="ECO:0000256" key="8">
    <source>
        <dbReference type="SAM" id="Phobius"/>
    </source>
</evidence>
<keyword evidence="5 8" id="KW-1133">Transmembrane helix</keyword>
<dbReference type="EMBL" id="LR791176">
    <property type="protein sequence ID" value="CAB3267038.1"/>
    <property type="molecule type" value="mRNA"/>
</dbReference>
<feature type="transmembrane region" description="Helical" evidence="8">
    <location>
        <begin position="315"/>
        <end position="341"/>
    </location>
</feature>
<dbReference type="AlphaFoldDB" id="A0A6F9DVH7"/>
<name>A0A6F9DVH7_9ASCI</name>
<comment type="function">
    <text evidence="7">Involved in mitochondrial metabolism by regulating the balance between mitochondrial fusion and fission. May act as a regulator of mitochondrial fission that promotes DNM1L-dependent fission through activation of DNM1L. May be involved in peroxisome organization.</text>
</comment>
<sequence length="450" mass="50596">MTVLSKPQVPHRISFFDSVPYTCYEVAHTWEPSCTYSFLHTVRDSFKFSLQVYLAFYLVTTLPKLRKKKNRNFKTILKFIREVLQSSMFLCANGSVFLGSFCVLRTIFGKFYGWHGILAGFFAGYISIILERKSRRGALALYITNLATETLFHMAVSRGLVTAVPNGEVMLLCLASAGFMSLYRTPGALSESMRTPVAYLVGKCEGGTEERPTQGLNPFLQWIKQLTPKHRTCKHAHSCIYYIAEGGCKQFALGYLIELFLNCLKMARRKAPTNKLAMFINSTSLAYFLGGYTALFRACNCILRWIFNQDKPTLFGGAAGAVAGISSWFYKSSSISLFLLFKLAEEMMFKSIGAGYLPHIPDMDCYIYAMSLALILHVACVEPHNIRSGYWNFLCNVSGRKFPGMFRKMLDCFGTNASTLYPDFIPPLDPKFATSPDVIKVMIASGKWSV</sequence>
<dbReference type="Pfam" id="PF15982">
    <property type="entry name" value="TMEM135_C_rich"/>
    <property type="match status" value="1"/>
</dbReference>
<comment type="similarity">
    <text evidence="2">Belongs to the TMEM135 family.</text>
</comment>
<feature type="transmembrane region" description="Helical" evidence="8">
    <location>
        <begin position="276"/>
        <end position="295"/>
    </location>
</feature>
<feature type="transmembrane region" description="Helical" evidence="8">
    <location>
        <begin position="112"/>
        <end position="130"/>
    </location>
</feature>
<proteinExistence type="evidence at transcript level"/>
<accession>A0A6F9DVH7</accession>
<evidence type="ECO:0000256" key="4">
    <source>
        <dbReference type="ARBA" id="ARBA00022692"/>
    </source>
</evidence>
<evidence type="ECO:0000256" key="5">
    <source>
        <dbReference type="ARBA" id="ARBA00022989"/>
    </source>
</evidence>
<evidence type="ECO:0000256" key="3">
    <source>
        <dbReference type="ARBA" id="ARBA00014511"/>
    </source>
</evidence>
<comment type="subcellular location">
    <subcellularLocation>
        <location evidence="1">Endomembrane system</location>
        <topology evidence="1">Multi-pass membrane protein</topology>
    </subcellularLocation>
</comment>
<evidence type="ECO:0000259" key="9">
    <source>
        <dbReference type="Pfam" id="PF15982"/>
    </source>
</evidence>
<dbReference type="InterPro" id="IPR031926">
    <property type="entry name" value="TMEM135_N"/>
</dbReference>
<evidence type="ECO:0000256" key="2">
    <source>
        <dbReference type="ARBA" id="ARBA00008924"/>
    </source>
</evidence>
<feature type="transmembrane region" description="Helical" evidence="8">
    <location>
        <begin position="48"/>
        <end position="65"/>
    </location>
</feature>
<protein>
    <recommendedName>
        <fullName evidence="3">Transmembrane protein 135</fullName>
    </recommendedName>
</protein>
<evidence type="ECO:0000256" key="7">
    <source>
        <dbReference type="ARBA" id="ARBA00045417"/>
    </source>
</evidence>
<reference evidence="10" key="1">
    <citation type="submission" date="2020-04" db="EMBL/GenBank/DDBJ databases">
        <authorList>
            <person name="Neveu A P."/>
        </authorList>
    </citation>
    <scope>NUCLEOTIDE SEQUENCE</scope>
    <source>
        <tissue evidence="10">Whole embryo</tissue>
    </source>
</reference>
<gene>
    <name evidence="10" type="primary">Tmem135</name>
</gene>
<dbReference type="PANTHER" id="PTHR12459:SF15">
    <property type="entry name" value="TRANSMEMBRANE PROTEIN 135"/>
    <property type="match status" value="1"/>
</dbReference>
<keyword evidence="4 8" id="KW-0812">Transmembrane</keyword>
<keyword evidence="6 8" id="KW-0472">Membrane</keyword>
<evidence type="ECO:0000256" key="6">
    <source>
        <dbReference type="ARBA" id="ARBA00023136"/>
    </source>
</evidence>
<dbReference type="GO" id="GO:0012505">
    <property type="term" value="C:endomembrane system"/>
    <property type="evidence" value="ECO:0007669"/>
    <property type="project" value="UniProtKB-SubCell"/>
</dbReference>
<feature type="domain" description="Transmembrane protein 135 N-terminal" evidence="9">
    <location>
        <begin position="20"/>
        <end position="156"/>
    </location>
</feature>
<evidence type="ECO:0000256" key="1">
    <source>
        <dbReference type="ARBA" id="ARBA00004127"/>
    </source>
</evidence>
<organism evidence="10">
    <name type="scientific">Phallusia mammillata</name>
    <dbReference type="NCBI Taxonomy" id="59560"/>
    <lineage>
        <taxon>Eukaryota</taxon>
        <taxon>Metazoa</taxon>
        <taxon>Chordata</taxon>
        <taxon>Tunicata</taxon>
        <taxon>Ascidiacea</taxon>
        <taxon>Phlebobranchia</taxon>
        <taxon>Ascidiidae</taxon>
        <taxon>Phallusia</taxon>
    </lineage>
</organism>